<keyword evidence="1" id="KW-0732">Signal</keyword>
<dbReference type="AlphaFoldDB" id="A0A2M4C9C7"/>
<organism evidence="2">
    <name type="scientific">Anopheles marajoara</name>
    <dbReference type="NCBI Taxonomy" id="58244"/>
    <lineage>
        <taxon>Eukaryota</taxon>
        <taxon>Metazoa</taxon>
        <taxon>Ecdysozoa</taxon>
        <taxon>Arthropoda</taxon>
        <taxon>Hexapoda</taxon>
        <taxon>Insecta</taxon>
        <taxon>Pterygota</taxon>
        <taxon>Neoptera</taxon>
        <taxon>Endopterygota</taxon>
        <taxon>Diptera</taxon>
        <taxon>Nematocera</taxon>
        <taxon>Culicoidea</taxon>
        <taxon>Culicidae</taxon>
        <taxon>Anophelinae</taxon>
        <taxon>Anopheles</taxon>
    </lineage>
</organism>
<proteinExistence type="predicted"/>
<protein>
    <submittedName>
        <fullName evidence="2">Putative secreted protein</fullName>
    </submittedName>
</protein>
<feature type="signal peptide" evidence="1">
    <location>
        <begin position="1"/>
        <end position="18"/>
    </location>
</feature>
<name>A0A2M4C9C7_9DIPT</name>
<sequence>MCLCMLAWLVSHIRCTSTVHPHSSFLWFSEASADGRAVYWSHRISNPCFFPLVIDSKYAAQRVLYLVARRYRVYSMLGYSVATHTPIVVQSSHQFG</sequence>
<reference evidence="2" key="1">
    <citation type="submission" date="2018-01" db="EMBL/GenBank/DDBJ databases">
        <title>An insight into the sialome of Amazonian anophelines.</title>
        <authorList>
            <person name="Ribeiro J.M."/>
            <person name="Scarpassa V."/>
            <person name="Calvo E."/>
        </authorList>
    </citation>
    <scope>NUCLEOTIDE SEQUENCE</scope>
    <source>
        <tissue evidence="2">Salivary glands</tissue>
    </source>
</reference>
<accession>A0A2M4C9C7</accession>
<evidence type="ECO:0000313" key="2">
    <source>
        <dbReference type="EMBL" id="MBW61845.1"/>
    </source>
</evidence>
<dbReference type="EMBL" id="GGFJ01012704">
    <property type="protein sequence ID" value="MBW61845.1"/>
    <property type="molecule type" value="Transcribed_RNA"/>
</dbReference>
<feature type="chain" id="PRO_5014759859" evidence="1">
    <location>
        <begin position="19"/>
        <end position="96"/>
    </location>
</feature>
<evidence type="ECO:0000256" key="1">
    <source>
        <dbReference type="SAM" id="SignalP"/>
    </source>
</evidence>